<dbReference type="EMBL" id="FO203427">
    <property type="protein sequence ID" value="CCH49595.1"/>
    <property type="molecule type" value="Genomic_DNA"/>
</dbReference>
<name>M1WMH1_PSEP2</name>
<reference evidence="2" key="2">
    <citation type="journal article" date="2013" name="Stand. Genomic Sci.">
        <title>Complete genome sequence of Desulfocapsa sulfexigens, a marine deltaproteobacterium specialized in disproportionating inorganic sulfur compounds.</title>
        <authorList>
            <person name="Finster K.W."/>
            <person name="Kjeldsen K.U."/>
            <person name="Kube M."/>
            <person name="Reinhardt R."/>
            <person name="Mussmann M."/>
            <person name="Amann R."/>
            <person name="Schreiber L."/>
        </authorList>
    </citation>
    <scope>NUCLEOTIDE SEQUENCE [LARGE SCALE GENOMIC DNA]</scope>
    <source>
        <strain evidence="2">DSM 10523 / SB164P1</strain>
    </source>
</reference>
<evidence type="ECO:0000313" key="2">
    <source>
        <dbReference type="Proteomes" id="UP000011724"/>
    </source>
</evidence>
<dbReference type="AlphaFoldDB" id="M1WMH1"/>
<dbReference type="KEGG" id="dpi:BN4_12360"/>
<accession>M1WMH1</accession>
<dbReference type="Proteomes" id="UP000011724">
    <property type="component" value="Chromosome"/>
</dbReference>
<evidence type="ECO:0008006" key="3">
    <source>
        <dbReference type="Google" id="ProtNLM"/>
    </source>
</evidence>
<keyword evidence="2" id="KW-1185">Reference proteome</keyword>
<sequence length="84" mass="9600">MDNFCLKGARDICDAVGENPKNIHELVKDHGLPAWKRGAKGTWRALPDDLRLWIREQRDRNIGYFLYGDGCMIDGGKRRSPEDA</sequence>
<dbReference type="eggNOG" id="ENOG5032M13">
    <property type="taxonomic scope" value="Bacteria"/>
</dbReference>
<gene>
    <name evidence="1" type="ordered locus">BN4_12360</name>
</gene>
<proteinExistence type="predicted"/>
<dbReference type="HOGENOM" id="CLU_2648569_0_0_7"/>
<dbReference type="STRING" id="1322246.BN4_12360"/>
<dbReference type="RefSeq" id="WP_015415638.1">
    <property type="nucleotide sequence ID" value="NC_020409.1"/>
</dbReference>
<dbReference type="BioCyc" id="DPIE1322246:BN4_RS11850-MONOMER"/>
<dbReference type="OrthoDB" id="5459353at2"/>
<organism evidence="1 2">
    <name type="scientific">Pseudodesulfovibrio piezophilus (strain DSM 21447 / JCM 15486 / C1TLV30)</name>
    <name type="common">Desulfovibrio piezophilus</name>
    <dbReference type="NCBI Taxonomy" id="1322246"/>
    <lineage>
        <taxon>Bacteria</taxon>
        <taxon>Pseudomonadati</taxon>
        <taxon>Thermodesulfobacteriota</taxon>
        <taxon>Desulfovibrionia</taxon>
        <taxon>Desulfovibrionales</taxon>
        <taxon>Desulfovibrionaceae</taxon>
    </lineage>
</organism>
<reference evidence="1 2" key="1">
    <citation type="journal article" date="2013" name="PLoS ONE">
        <title>The first genomic and proteomic characterization of a deep-sea sulfate reducer: insights into the piezophilic lifestyle of Desulfovibrio piezophilus.</title>
        <authorList>
            <person name="Pradel N."/>
            <person name="Ji B."/>
            <person name="Gimenez G."/>
            <person name="Talla E."/>
            <person name="Lenoble P."/>
            <person name="Garel M."/>
            <person name="Tamburini C."/>
            <person name="Fourquet P."/>
            <person name="Lebrun R."/>
            <person name="Bertin P."/>
            <person name="Denis Y."/>
            <person name="Pophillat M."/>
            <person name="Barbe V."/>
            <person name="Ollivier B."/>
            <person name="Dolla A."/>
        </authorList>
    </citation>
    <scope>NUCLEOTIDE SEQUENCE [LARGE SCALE GENOMIC DNA]</scope>
    <source>
        <strain evidence="2">DSM 10523 / SB164P1</strain>
    </source>
</reference>
<protein>
    <recommendedName>
        <fullName evidence="3">Helix-turn-helix domain-containing protein</fullName>
    </recommendedName>
</protein>
<evidence type="ECO:0000313" key="1">
    <source>
        <dbReference type="EMBL" id="CCH49595.1"/>
    </source>
</evidence>
<dbReference type="PATRIC" id="fig|879567.3.peg.2515"/>